<dbReference type="InterPro" id="IPR006311">
    <property type="entry name" value="TAT_signal"/>
</dbReference>
<dbReference type="SUPFAM" id="SSF55486">
    <property type="entry name" value="Metalloproteases ('zincins'), catalytic domain"/>
    <property type="match status" value="1"/>
</dbReference>
<dbReference type="EMBL" id="VIGV01000001">
    <property type="protein sequence ID" value="TWS26679.1"/>
    <property type="molecule type" value="Genomic_DNA"/>
</dbReference>
<dbReference type="CDD" id="cd08662">
    <property type="entry name" value="M13"/>
    <property type="match status" value="1"/>
</dbReference>
<reference evidence="10 11" key="1">
    <citation type="submission" date="2019-06" db="EMBL/GenBank/DDBJ databases">
        <authorList>
            <person name="Teng J.L.L."/>
            <person name="Lee H.H."/>
            <person name="Lau S.K.P."/>
            <person name="Woo P.C.Y."/>
        </authorList>
    </citation>
    <scope>NUCLEOTIDE SEQUENCE [LARGE SCALE GENOMIC DNA]</scope>
    <source>
        <strain evidence="10 11">HKU70</strain>
    </source>
</reference>
<organism evidence="10 11">
    <name type="scientific">Tsukamurella sputi</name>
    <dbReference type="NCBI Taxonomy" id="2591848"/>
    <lineage>
        <taxon>Bacteria</taxon>
        <taxon>Bacillati</taxon>
        <taxon>Actinomycetota</taxon>
        <taxon>Actinomycetes</taxon>
        <taxon>Mycobacteriales</taxon>
        <taxon>Tsukamurellaceae</taxon>
        <taxon>Tsukamurella</taxon>
    </lineage>
</organism>
<name>A0A5C5RUG8_9ACTN</name>
<dbReference type="GO" id="GO:0005886">
    <property type="term" value="C:plasma membrane"/>
    <property type="evidence" value="ECO:0007669"/>
    <property type="project" value="TreeGrafter"/>
</dbReference>
<dbReference type="PRINTS" id="PR00786">
    <property type="entry name" value="NEPRILYSIN"/>
</dbReference>
<dbReference type="Pfam" id="PF05649">
    <property type="entry name" value="Peptidase_M13_N"/>
    <property type="match status" value="1"/>
</dbReference>
<evidence type="ECO:0000313" key="11">
    <source>
        <dbReference type="Proteomes" id="UP000319792"/>
    </source>
</evidence>
<evidence type="ECO:0000256" key="6">
    <source>
        <dbReference type="ARBA" id="ARBA00022833"/>
    </source>
</evidence>
<dbReference type="PANTHER" id="PTHR11733">
    <property type="entry name" value="ZINC METALLOPROTEASE FAMILY M13 NEPRILYSIN-RELATED"/>
    <property type="match status" value="1"/>
</dbReference>
<evidence type="ECO:0000256" key="7">
    <source>
        <dbReference type="ARBA" id="ARBA00023049"/>
    </source>
</evidence>
<dbReference type="AlphaFoldDB" id="A0A5C5RUG8"/>
<keyword evidence="6" id="KW-0862">Zinc</keyword>
<dbReference type="Proteomes" id="UP000319792">
    <property type="component" value="Unassembled WGS sequence"/>
</dbReference>
<evidence type="ECO:0000256" key="5">
    <source>
        <dbReference type="ARBA" id="ARBA00022801"/>
    </source>
</evidence>
<dbReference type="Gene3D" id="3.40.390.10">
    <property type="entry name" value="Collagenase (Catalytic Domain)"/>
    <property type="match status" value="1"/>
</dbReference>
<comment type="cofactor">
    <cofactor evidence="1">
        <name>Zn(2+)</name>
        <dbReference type="ChEBI" id="CHEBI:29105"/>
    </cofactor>
</comment>
<evidence type="ECO:0000259" key="8">
    <source>
        <dbReference type="Pfam" id="PF01431"/>
    </source>
</evidence>
<dbReference type="InterPro" id="IPR042089">
    <property type="entry name" value="Peptidase_M13_dom_2"/>
</dbReference>
<feature type="domain" description="Peptidase M13 C-terminal" evidence="8">
    <location>
        <begin position="488"/>
        <end position="711"/>
    </location>
</feature>
<dbReference type="InterPro" id="IPR008753">
    <property type="entry name" value="Peptidase_M13_N"/>
</dbReference>
<keyword evidence="7" id="KW-0482">Metalloprotease</keyword>
<dbReference type="Gene3D" id="1.10.1380.10">
    <property type="entry name" value="Neutral endopeptidase , domain2"/>
    <property type="match status" value="1"/>
</dbReference>
<keyword evidence="11" id="KW-1185">Reference proteome</keyword>
<keyword evidence="3" id="KW-0645">Protease</keyword>
<dbReference type="PROSITE" id="PS51318">
    <property type="entry name" value="TAT"/>
    <property type="match status" value="1"/>
</dbReference>
<dbReference type="PANTHER" id="PTHR11733:SF167">
    <property type="entry name" value="FI17812P1-RELATED"/>
    <property type="match status" value="1"/>
</dbReference>
<dbReference type="GO" id="GO:0016485">
    <property type="term" value="P:protein processing"/>
    <property type="evidence" value="ECO:0007669"/>
    <property type="project" value="TreeGrafter"/>
</dbReference>
<evidence type="ECO:0000313" key="10">
    <source>
        <dbReference type="EMBL" id="TWS26679.1"/>
    </source>
</evidence>
<gene>
    <name evidence="10" type="ORF">FK268_02640</name>
</gene>
<dbReference type="InterPro" id="IPR024079">
    <property type="entry name" value="MetalloPept_cat_dom_sf"/>
</dbReference>
<accession>A0A5C5RUG8</accession>
<sequence length="714" mass="76921">MTPRPGVDRRGFLVGLGLVAGASVLAACGGSGTGGGPSSAARRPYSSLAGPDMSGAAPGVRAQDDLFRHVNGAWYDGYTIPADKVSTGATESLGDQVEQQLKEIVESIRDPRPGSDEARIRDVYTTYMDTAAIEAAGTGPIRPMLAAIDGAADRAALFEVMAAQERSDNGWGIIASAIGPDGKDSTRNVVTIAPGPIGLQREQYTDPQHEEIRAAYRDYLSTTARLAAFPDPAAAATRIVDLERALAAAMWPLERYRDPTATYNPYPWEHLDGLAPGYDWIRWRDLQGIRADVSKEVVLVQPDYLTAAATIWADADLEALKDRARMTVVQTYTAVLPKEFRDAQFAFAKLVQGTEKDTERWKDALGFVNSAVGEALGRLYVEKHFSADAKQQVLTLVDNIKAAYRTSFEHSPWMTAPTRAAAVAKLDKIVTKMGYPDTWTSYERLKTDASSAVANHRAVIAFANDKALGDLGKPVDRTEWSMLPQTVNAQYDPTKNEICFPAAILQKPFYSPDSTAAVNYGAIGAVIGHEIGHAFDDSGSRYDGDGNLRDWWAPEDRAEFDKRAKAVIAQYNGLVPIGLGPGDTVNGELTVGENLADLGGLSVAIKAFRIAVANRDQGTQFADEHGAAAAASSSAASAAASDAVLVPLFLSYSRSWQGKSRPEAARELLKTDTHAPEDLRVTQVVKNLDTFASAFGVRPGDGEWLAPEQRVTLW</sequence>
<dbReference type="OrthoDB" id="9775677at2"/>
<dbReference type="GO" id="GO:0004222">
    <property type="term" value="F:metalloendopeptidase activity"/>
    <property type="evidence" value="ECO:0007669"/>
    <property type="project" value="InterPro"/>
</dbReference>
<evidence type="ECO:0000256" key="4">
    <source>
        <dbReference type="ARBA" id="ARBA00022723"/>
    </source>
</evidence>
<keyword evidence="5" id="KW-0378">Hydrolase</keyword>
<dbReference type="InterPro" id="IPR018497">
    <property type="entry name" value="Peptidase_M13_C"/>
</dbReference>
<proteinExistence type="inferred from homology"/>
<evidence type="ECO:0000256" key="3">
    <source>
        <dbReference type="ARBA" id="ARBA00022670"/>
    </source>
</evidence>
<protein>
    <submittedName>
        <fullName evidence="10">M13 family metallopeptidase</fullName>
    </submittedName>
</protein>
<dbReference type="GO" id="GO:0046872">
    <property type="term" value="F:metal ion binding"/>
    <property type="evidence" value="ECO:0007669"/>
    <property type="project" value="UniProtKB-KW"/>
</dbReference>
<feature type="domain" description="Peptidase M13 N-terminal" evidence="9">
    <location>
        <begin position="63"/>
        <end position="436"/>
    </location>
</feature>
<evidence type="ECO:0000256" key="1">
    <source>
        <dbReference type="ARBA" id="ARBA00001947"/>
    </source>
</evidence>
<dbReference type="PROSITE" id="PS51257">
    <property type="entry name" value="PROKAR_LIPOPROTEIN"/>
    <property type="match status" value="1"/>
</dbReference>
<reference evidence="10 11" key="2">
    <citation type="submission" date="2019-08" db="EMBL/GenBank/DDBJ databases">
        <title>Tsukamurella conjunctivitidis sp. nov., Tsukamurella assacharolytica sp. nov. and Tsukamurella sputae sp. nov. isolated from patients with conjunctivitis, bacteraemia (lymphoma) and respiratory infection (sputum) in Hong Kong.</title>
        <authorList>
            <person name="Fok K.M.N."/>
            <person name="Fong J.Y.H."/>
        </authorList>
    </citation>
    <scope>NUCLEOTIDE SEQUENCE [LARGE SCALE GENOMIC DNA]</scope>
    <source>
        <strain evidence="10 11">HKU70</strain>
    </source>
</reference>
<evidence type="ECO:0000256" key="2">
    <source>
        <dbReference type="ARBA" id="ARBA00007357"/>
    </source>
</evidence>
<dbReference type="PROSITE" id="PS51885">
    <property type="entry name" value="NEPRILYSIN"/>
    <property type="match status" value="1"/>
</dbReference>
<dbReference type="Pfam" id="PF01431">
    <property type="entry name" value="Peptidase_M13"/>
    <property type="match status" value="1"/>
</dbReference>
<comment type="caution">
    <text evidence="10">The sequence shown here is derived from an EMBL/GenBank/DDBJ whole genome shotgun (WGS) entry which is preliminary data.</text>
</comment>
<dbReference type="InterPro" id="IPR000718">
    <property type="entry name" value="Peptidase_M13"/>
</dbReference>
<keyword evidence="4" id="KW-0479">Metal-binding</keyword>
<comment type="similarity">
    <text evidence="2">Belongs to the peptidase M13 family.</text>
</comment>
<evidence type="ECO:0000259" key="9">
    <source>
        <dbReference type="Pfam" id="PF05649"/>
    </source>
</evidence>